<dbReference type="RefSeq" id="WP_179535901.1">
    <property type="nucleotide sequence ID" value="NZ_JACBYW010000005.1"/>
</dbReference>
<evidence type="ECO:0000259" key="1">
    <source>
        <dbReference type="PROSITE" id="PS50943"/>
    </source>
</evidence>
<dbReference type="EMBL" id="JACBYW010000005">
    <property type="protein sequence ID" value="NYH79475.1"/>
    <property type="molecule type" value="Genomic_DNA"/>
</dbReference>
<dbReference type="Proteomes" id="UP000548304">
    <property type="component" value="Unassembled WGS sequence"/>
</dbReference>
<dbReference type="InterPro" id="IPR010982">
    <property type="entry name" value="Lambda_DNA-bd_dom_sf"/>
</dbReference>
<comment type="caution">
    <text evidence="2">The sequence shown here is derived from an EMBL/GenBank/DDBJ whole genome shotgun (WGS) entry which is preliminary data.</text>
</comment>
<dbReference type="SMART" id="SM00530">
    <property type="entry name" value="HTH_XRE"/>
    <property type="match status" value="1"/>
</dbReference>
<accession>A0A852Z2I4</accession>
<reference evidence="2 3" key="1">
    <citation type="submission" date="2020-07" db="EMBL/GenBank/DDBJ databases">
        <title>Genomic Encyclopedia of Type Strains, Phase III (KMG-III): the genomes of soil and plant-associated and newly described type strains.</title>
        <authorList>
            <person name="Whitman W."/>
        </authorList>
    </citation>
    <scope>NUCLEOTIDE SEQUENCE [LARGE SCALE GENOMIC DNA]</scope>
    <source>
        <strain evidence="2 3">CECT 8576</strain>
    </source>
</reference>
<evidence type="ECO:0000313" key="3">
    <source>
        <dbReference type="Proteomes" id="UP000548304"/>
    </source>
</evidence>
<protein>
    <submittedName>
        <fullName evidence="2">Transcriptional regulator with XRE-family HTH domain</fullName>
    </submittedName>
</protein>
<feature type="domain" description="HTH cro/C1-type" evidence="1">
    <location>
        <begin position="17"/>
        <end position="71"/>
    </location>
</feature>
<proteinExistence type="predicted"/>
<evidence type="ECO:0000313" key="2">
    <source>
        <dbReference type="EMBL" id="NYH79475.1"/>
    </source>
</evidence>
<dbReference type="GO" id="GO:0003677">
    <property type="term" value="F:DNA binding"/>
    <property type="evidence" value="ECO:0007669"/>
    <property type="project" value="InterPro"/>
</dbReference>
<name>A0A852Z2I4_9ACTN</name>
<dbReference type="Pfam" id="PF13560">
    <property type="entry name" value="HTH_31"/>
    <property type="match status" value="1"/>
</dbReference>
<dbReference type="InterPro" id="IPR001387">
    <property type="entry name" value="Cro/C1-type_HTH"/>
</dbReference>
<keyword evidence="3" id="KW-1185">Reference proteome</keyword>
<dbReference type="Pfam" id="PF19054">
    <property type="entry name" value="DUF5753"/>
    <property type="match status" value="1"/>
</dbReference>
<dbReference type="AlphaFoldDB" id="A0A852Z2I4"/>
<dbReference type="Gene3D" id="1.10.260.40">
    <property type="entry name" value="lambda repressor-like DNA-binding domains"/>
    <property type="match status" value="1"/>
</dbReference>
<sequence length="285" mass="31810">MNTPSPAVCRLLLGRELRELREVAGFGREELAKSTKWQPSKISRIEQGQATVQRAELERLLELFRPASEECERVRTLATQARKRGSFGRVPDWSRQYMGLESDAGSLKIWDGELVPGLLQTEEYARAIVSTSVVVPPADVDQAVQARMHRQSLLTRQDPPEVGVVLGEAALHRQVGGTAVLRHQLQYLRELAELPNITLQILPFSSGEHAAMGTSFTVLRLDLEGRAFTYAYLEDLTKADTLDGQHHIEVYQLVIEQLRIAALGPRETVHTLDRVITDLGNEDSG</sequence>
<dbReference type="PROSITE" id="PS50943">
    <property type="entry name" value="HTH_CROC1"/>
    <property type="match status" value="1"/>
</dbReference>
<dbReference type="CDD" id="cd00093">
    <property type="entry name" value="HTH_XRE"/>
    <property type="match status" value="1"/>
</dbReference>
<organism evidence="2 3">
    <name type="scientific">Actinopolyspora biskrensis</name>
    <dbReference type="NCBI Taxonomy" id="1470178"/>
    <lineage>
        <taxon>Bacteria</taxon>
        <taxon>Bacillati</taxon>
        <taxon>Actinomycetota</taxon>
        <taxon>Actinomycetes</taxon>
        <taxon>Actinopolysporales</taxon>
        <taxon>Actinopolysporaceae</taxon>
        <taxon>Actinopolyspora</taxon>
    </lineage>
</organism>
<gene>
    <name evidence="2" type="ORF">FHR84_002813</name>
</gene>
<dbReference type="SUPFAM" id="SSF47413">
    <property type="entry name" value="lambda repressor-like DNA-binding domains"/>
    <property type="match status" value="1"/>
</dbReference>
<dbReference type="InterPro" id="IPR043917">
    <property type="entry name" value="DUF5753"/>
</dbReference>